<gene>
    <name evidence="1" type="ORF">PHYPA_005801</name>
</gene>
<dbReference type="Proteomes" id="UP000006727">
    <property type="component" value="Chromosome 4"/>
</dbReference>
<organism evidence="1">
    <name type="scientific">Physcomitrium patens</name>
    <name type="common">Spreading-leaved earth moss</name>
    <name type="synonym">Physcomitrella patens</name>
    <dbReference type="NCBI Taxonomy" id="3218"/>
    <lineage>
        <taxon>Eukaryota</taxon>
        <taxon>Viridiplantae</taxon>
        <taxon>Streptophyta</taxon>
        <taxon>Embryophyta</taxon>
        <taxon>Bryophyta</taxon>
        <taxon>Bryophytina</taxon>
        <taxon>Bryopsida</taxon>
        <taxon>Funariidae</taxon>
        <taxon>Funariales</taxon>
        <taxon>Funariaceae</taxon>
        <taxon>Physcomitrium</taxon>
    </lineage>
</organism>
<evidence type="ECO:0000313" key="2">
    <source>
        <dbReference type="EnsemblPlants" id="PAC:32922269.CDS.1"/>
    </source>
</evidence>
<sequence length="68" mass="7427">MLPFLFAALHHVEGGAGGRSDTSLHRPCYSRPFAGVASNSALSLHRIRAIRHESFTSSVRWGLFSCSI</sequence>
<dbReference type="Gramene" id="Pp3c4_5210V3.2">
    <property type="protein sequence ID" value="PAC:32922270.CDS.1"/>
    <property type="gene ID" value="Pp3c4_5210"/>
</dbReference>
<reference evidence="1 3" key="1">
    <citation type="journal article" date="2008" name="Science">
        <title>The Physcomitrella genome reveals evolutionary insights into the conquest of land by plants.</title>
        <authorList>
            <person name="Rensing S."/>
            <person name="Lang D."/>
            <person name="Zimmer A."/>
            <person name="Terry A."/>
            <person name="Salamov A."/>
            <person name="Shapiro H."/>
            <person name="Nishiyama T."/>
            <person name="Perroud P.-F."/>
            <person name="Lindquist E."/>
            <person name="Kamisugi Y."/>
            <person name="Tanahashi T."/>
            <person name="Sakakibara K."/>
            <person name="Fujita T."/>
            <person name="Oishi K."/>
            <person name="Shin-I T."/>
            <person name="Kuroki Y."/>
            <person name="Toyoda A."/>
            <person name="Suzuki Y."/>
            <person name="Hashimoto A."/>
            <person name="Yamaguchi K."/>
            <person name="Sugano A."/>
            <person name="Kohara Y."/>
            <person name="Fujiyama A."/>
            <person name="Anterola A."/>
            <person name="Aoki S."/>
            <person name="Ashton N."/>
            <person name="Barbazuk W.B."/>
            <person name="Barker E."/>
            <person name="Bennetzen J."/>
            <person name="Bezanilla M."/>
            <person name="Blankenship R."/>
            <person name="Cho S.H."/>
            <person name="Dutcher S."/>
            <person name="Estelle M."/>
            <person name="Fawcett J.A."/>
            <person name="Gundlach H."/>
            <person name="Hanada K."/>
            <person name="Heyl A."/>
            <person name="Hicks K.A."/>
            <person name="Hugh J."/>
            <person name="Lohr M."/>
            <person name="Mayer K."/>
            <person name="Melkozernov A."/>
            <person name="Murata T."/>
            <person name="Nelson D."/>
            <person name="Pils B."/>
            <person name="Prigge M."/>
            <person name="Reiss B."/>
            <person name="Renner T."/>
            <person name="Rombauts S."/>
            <person name="Rushton P."/>
            <person name="Sanderfoot A."/>
            <person name="Schween G."/>
            <person name="Shiu S.-H."/>
            <person name="Stueber K."/>
            <person name="Theodoulou F.L."/>
            <person name="Tu H."/>
            <person name="Van de Peer Y."/>
            <person name="Verrier P.J."/>
            <person name="Waters E."/>
            <person name="Wood A."/>
            <person name="Yang L."/>
            <person name="Cove D."/>
            <person name="Cuming A."/>
            <person name="Hasebe M."/>
            <person name="Lucas S."/>
            <person name="Mishler D.B."/>
            <person name="Reski R."/>
            <person name="Grigoriev I."/>
            <person name="Quatrano R.S."/>
            <person name="Boore J.L."/>
        </authorList>
    </citation>
    <scope>NUCLEOTIDE SEQUENCE [LARGE SCALE GENOMIC DNA]</scope>
    <source>
        <strain evidence="2 3">cv. Gransden 2004</strain>
    </source>
</reference>
<protein>
    <submittedName>
        <fullName evidence="1 2">Uncharacterized protein</fullName>
    </submittedName>
</protein>
<dbReference type="Gramene" id="Pp3c4_5210V3.1">
    <property type="protein sequence ID" value="PAC:32922269.CDS.1"/>
    <property type="gene ID" value="Pp3c4_5210"/>
</dbReference>
<evidence type="ECO:0000313" key="3">
    <source>
        <dbReference type="Proteomes" id="UP000006727"/>
    </source>
</evidence>
<accession>A0A2K1KM97</accession>
<name>A0A2K1KM97_PHYPA</name>
<dbReference type="EnsemblPlants" id="Pp3c4_5210V3.1">
    <property type="protein sequence ID" value="PAC:32922269.CDS.1"/>
    <property type="gene ID" value="Pp3c4_5210"/>
</dbReference>
<dbReference type="EMBL" id="ABEU02000004">
    <property type="protein sequence ID" value="PNR54908.1"/>
    <property type="molecule type" value="Genomic_DNA"/>
</dbReference>
<reference evidence="2" key="3">
    <citation type="submission" date="2020-12" db="UniProtKB">
        <authorList>
            <consortium name="EnsemblPlants"/>
        </authorList>
    </citation>
    <scope>IDENTIFICATION</scope>
</reference>
<evidence type="ECO:0000313" key="1">
    <source>
        <dbReference type="EMBL" id="PNR54908.1"/>
    </source>
</evidence>
<proteinExistence type="predicted"/>
<dbReference type="EnsemblPlants" id="Pp3c4_5210V3.2">
    <property type="protein sequence ID" value="PAC:32922270.CDS.1"/>
    <property type="gene ID" value="Pp3c4_5210"/>
</dbReference>
<dbReference type="AlphaFoldDB" id="A0A2K1KM97"/>
<keyword evidence="3" id="KW-1185">Reference proteome</keyword>
<dbReference type="InParanoid" id="A0A2K1KM97"/>
<reference evidence="1 3" key="2">
    <citation type="journal article" date="2018" name="Plant J.">
        <title>The Physcomitrella patens chromosome-scale assembly reveals moss genome structure and evolution.</title>
        <authorList>
            <person name="Lang D."/>
            <person name="Ullrich K.K."/>
            <person name="Murat F."/>
            <person name="Fuchs J."/>
            <person name="Jenkins J."/>
            <person name="Haas F.B."/>
            <person name="Piednoel M."/>
            <person name="Gundlach H."/>
            <person name="Van Bel M."/>
            <person name="Meyberg R."/>
            <person name="Vives C."/>
            <person name="Morata J."/>
            <person name="Symeonidi A."/>
            <person name="Hiss M."/>
            <person name="Muchero W."/>
            <person name="Kamisugi Y."/>
            <person name="Saleh O."/>
            <person name="Blanc G."/>
            <person name="Decker E.L."/>
            <person name="van Gessel N."/>
            <person name="Grimwood J."/>
            <person name="Hayes R.D."/>
            <person name="Graham S.W."/>
            <person name="Gunter L.E."/>
            <person name="McDaniel S.F."/>
            <person name="Hoernstein S.N.W."/>
            <person name="Larsson A."/>
            <person name="Li F.W."/>
            <person name="Perroud P.F."/>
            <person name="Phillips J."/>
            <person name="Ranjan P."/>
            <person name="Rokshar D.S."/>
            <person name="Rothfels C.J."/>
            <person name="Schneider L."/>
            <person name="Shu S."/>
            <person name="Stevenson D.W."/>
            <person name="Thummler F."/>
            <person name="Tillich M."/>
            <person name="Villarreal Aguilar J.C."/>
            <person name="Widiez T."/>
            <person name="Wong G.K."/>
            <person name="Wymore A."/>
            <person name="Zhang Y."/>
            <person name="Zimmer A.D."/>
            <person name="Quatrano R.S."/>
            <person name="Mayer K.F.X."/>
            <person name="Goodstein D."/>
            <person name="Casacuberta J.M."/>
            <person name="Vandepoele K."/>
            <person name="Reski R."/>
            <person name="Cuming A.C."/>
            <person name="Tuskan G.A."/>
            <person name="Maumus F."/>
            <person name="Salse J."/>
            <person name="Schmutz J."/>
            <person name="Rensing S.A."/>
        </authorList>
    </citation>
    <scope>NUCLEOTIDE SEQUENCE [LARGE SCALE GENOMIC DNA]</scope>
    <source>
        <strain evidence="2 3">cv. Gransden 2004</strain>
    </source>
</reference>